<gene>
    <name evidence="7" type="ORF">M430DRAFT_23710</name>
</gene>
<evidence type="ECO:0000313" key="7">
    <source>
        <dbReference type="EMBL" id="PSS27241.1"/>
    </source>
</evidence>
<evidence type="ECO:0000256" key="1">
    <source>
        <dbReference type="ARBA" id="ARBA00023125"/>
    </source>
</evidence>
<dbReference type="SUPFAM" id="SSF49879">
    <property type="entry name" value="SMAD/FHA domain"/>
    <property type="match status" value="1"/>
</dbReference>
<feature type="compositionally biased region" description="Pro residues" evidence="4">
    <location>
        <begin position="923"/>
        <end position="932"/>
    </location>
</feature>
<feature type="compositionally biased region" description="Polar residues" evidence="4">
    <location>
        <begin position="864"/>
        <end position="878"/>
    </location>
</feature>
<feature type="region of interest" description="Disordered" evidence="4">
    <location>
        <begin position="416"/>
        <end position="435"/>
    </location>
</feature>
<feature type="DNA-binding region" description="Fork-head" evidence="3">
    <location>
        <begin position="662"/>
        <end position="736"/>
    </location>
</feature>
<feature type="compositionally biased region" description="Basic and acidic residues" evidence="4">
    <location>
        <begin position="208"/>
        <end position="218"/>
    </location>
</feature>
<evidence type="ECO:0000259" key="5">
    <source>
        <dbReference type="PROSITE" id="PS50006"/>
    </source>
</evidence>
<accession>A0A2T3BCW1</accession>
<keyword evidence="2 3" id="KW-0539">Nucleus</keyword>
<feature type="compositionally biased region" description="Polar residues" evidence="4">
    <location>
        <begin position="1032"/>
        <end position="1078"/>
    </location>
</feature>
<dbReference type="Gene3D" id="2.60.200.20">
    <property type="match status" value="1"/>
</dbReference>
<dbReference type="InterPro" id="IPR036388">
    <property type="entry name" value="WH-like_DNA-bd_sf"/>
</dbReference>
<keyword evidence="8" id="KW-1185">Reference proteome</keyword>
<feature type="compositionally biased region" description="Low complexity" evidence="4">
    <location>
        <begin position="552"/>
        <end position="569"/>
    </location>
</feature>
<dbReference type="PANTHER" id="PTHR21712:SF29">
    <property type="entry name" value="PRE-RRNA-PROCESSING PROTEIN FHL1"/>
    <property type="match status" value="1"/>
</dbReference>
<feature type="compositionally biased region" description="Basic residues" evidence="4">
    <location>
        <begin position="601"/>
        <end position="611"/>
    </location>
</feature>
<reference evidence="7 8" key="1">
    <citation type="journal article" date="2018" name="New Phytol.">
        <title>Comparative genomics and transcriptomics depict ericoid mycorrhizal fungi as versatile saprotrophs and plant mutualists.</title>
        <authorList>
            <person name="Martino E."/>
            <person name="Morin E."/>
            <person name="Grelet G.A."/>
            <person name="Kuo A."/>
            <person name="Kohler A."/>
            <person name="Daghino S."/>
            <person name="Barry K.W."/>
            <person name="Cichocki N."/>
            <person name="Clum A."/>
            <person name="Dockter R.B."/>
            <person name="Hainaut M."/>
            <person name="Kuo R.C."/>
            <person name="LaButti K."/>
            <person name="Lindahl B.D."/>
            <person name="Lindquist E.A."/>
            <person name="Lipzen A."/>
            <person name="Khouja H.R."/>
            <person name="Magnuson J."/>
            <person name="Murat C."/>
            <person name="Ohm R.A."/>
            <person name="Singer S.W."/>
            <person name="Spatafora J.W."/>
            <person name="Wang M."/>
            <person name="Veneault-Fourrey C."/>
            <person name="Henrissat B."/>
            <person name="Grigoriev I.V."/>
            <person name="Martin F.M."/>
            <person name="Perotto S."/>
        </authorList>
    </citation>
    <scope>NUCLEOTIDE SEQUENCE [LARGE SCALE GENOMIC DNA]</scope>
    <source>
        <strain evidence="7 8">ATCC 22711</strain>
    </source>
</reference>
<sequence>MTSPHASTTEVVPAIATTAIDDNPPNQRELTAADDTEHGSGKMERETLSETLPPEENKEIQGVAGDAEQGKTFEQTPNRTEDVTMLDGADGIQDAQAGLPPVTMSELAGMDMTAFNNPLLNEQPLGIYDSMDGLQFPRDPAEGLLALQMAMNSAVDNPPGLDPSPYIHELDEPRISAYAKLEFEDGEFYMNTHQVILGRDLAAARAAMRRDQEEKRMEQAAGNEPHTPVQIKRDESRYTRSVISESGGILREGDDSDPETRMRRRKSRKASKKSKSTGSSSQNHSRRNSVVKPNGFVEYQAQSQVRRSAPETDGAVPVDPASLRPSPHDCPLVGIHPPAAIAASGYKAISRKHVKIAYNPNKLLFEAHIIGRNGAFVDDEFCFHNDVIPLKSGSRLQIGGVVVRFVLPDVAIGETGAEQKAEHDENTYPERYSEGGKEMSFDFEDAPRDGVALADTSDDSGDEEGNRNEEQGEDPGEDDEEEEDREDEVPENSDVSGMEEVVSDQRERETSGNTANLPDPIPRPEKKRGPGRPPKNGIMSKREQQLAKKEALALAQAQAQDQGQQKAQKSVPQPPGTAPTKNKVGRPRKHPRPDTPPIQKEKRKYTKRKPKEPKDPNVKQEGSGEDQPAKEKKERKERPPKPPRSPSPTFNEADLTPEQLAKPQANYVQLIFDALSNSPTGQMSLPQIYRAIMRKYPFFVLKTTTNGWQSSVRHNLSQHHAFRKVERDGKGWMWAIVDGISIEKEKKKKASPPPQLPPGHMHHQQILQAGHPPHMMQGHPYGPGMMGPPPGYPMNHMMHPNMHMGQPPQYMGPPHQMNGQPPPPASHPPVNGHPPPVYPASVPPQLAAPNTGTYSSPYAPKPNPATTTQSQSNEQRPSTEPRAPTQIATPVVTPHQQQSQQHPVPPQPPQQTLPPQQLQQPQPVQPQPPPPQQSQQSQQSQQPQQPQQPQQSQQARSNPPPKPAHPNEKVLRFLETFKTTVIKSLKEKTNNAEAIVNSAVNRTLGITDQSAVPGNTHEEMLITILRNSLSQIPESNIKPNPPQTGSAKSQPSDQRSAQTPQANHNEPQGNTTQQSVKSTGPEKSGPTVMRPSFTGQSQNRPNSTSVPRPPMMTPGIRRTNSGSPANAPPRSSAPPSSASPAPTPSTINGASTPVAAITENGQLAGQKRPHDDADDMREFKRLSTSGPPQVKT</sequence>
<comment type="subcellular location">
    <subcellularLocation>
        <location evidence="3">Nucleus</location>
    </subcellularLocation>
</comment>
<feature type="region of interest" description="Disordered" evidence="4">
    <location>
        <begin position="450"/>
        <end position="653"/>
    </location>
</feature>
<feature type="compositionally biased region" description="Low complexity" evidence="4">
    <location>
        <begin position="797"/>
        <end position="819"/>
    </location>
</feature>
<dbReference type="InterPro" id="IPR036390">
    <property type="entry name" value="WH_DNA-bd_sf"/>
</dbReference>
<feature type="compositionally biased region" description="Basic and acidic residues" evidence="4">
    <location>
        <begin position="417"/>
        <end position="435"/>
    </location>
</feature>
<dbReference type="GO" id="GO:0003700">
    <property type="term" value="F:DNA-binding transcription factor activity"/>
    <property type="evidence" value="ECO:0007669"/>
    <property type="project" value="InterPro"/>
</dbReference>
<protein>
    <recommendedName>
        <fullName evidence="9">Fork-head domain-containing protein</fullName>
    </recommendedName>
</protein>
<dbReference type="SMART" id="SM00339">
    <property type="entry name" value="FH"/>
    <property type="match status" value="1"/>
</dbReference>
<dbReference type="EMBL" id="KZ679006">
    <property type="protein sequence ID" value="PSS27241.1"/>
    <property type="molecule type" value="Genomic_DNA"/>
</dbReference>
<dbReference type="GO" id="GO:0060962">
    <property type="term" value="P:regulation of ribosomal protein gene transcription by RNA polymerase II"/>
    <property type="evidence" value="ECO:0007669"/>
    <property type="project" value="InterPro"/>
</dbReference>
<feature type="domain" description="FHA" evidence="5">
    <location>
        <begin position="347"/>
        <end position="382"/>
    </location>
</feature>
<dbReference type="InterPro" id="IPR008984">
    <property type="entry name" value="SMAD_FHA_dom_sf"/>
</dbReference>
<dbReference type="Pfam" id="PF00250">
    <property type="entry name" value="Forkhead"/>
    <property type="match status" value="1"/>
</dbReference>
<evidence type="ECO:0000313" key="8">
    <source>
        <dbReference type="Proteomes" id="UP000241818"/>
    </source>
</evidence>
<feature type="domain" description="Fork-head" evidence="6">
    <location>
        <begin position="662"/>
        <end position="736"/>
    </location>
</feature>
<feature type="compositionally biased region" description="Polar residues" evidence="4">
    <location>
        <begin position="1093"/>
        <end position="1106"/>
    </location>
</feature>
<feature type="region of interest" description="Disordered" evidence="4">
    <location>
        <begin position="1032"/>
        <end position="1192"/>
    </location>
</feature>
<feature type="compositionally biased region" description="Polar residues" evidence="4">
    <location>
        <begin position="1182"/>
        <end position="1192"/>
    </location>
</feature>
<feature type="compositionally biased region" description="Basic and acidic residues" evidence="4">
    <location>
        <begin position="35"/>
        <end position="48"/>
    </location>
</feature>
<dbReference type="CDD" id="cd00059">
    <property type="entry name" value="FH_FOX"/>
    <property type="match status" value="1"/>
</dbReference>
<dbReference type="InterPro" id="IPR000253">
    <property type="entry name" value="FHA_dom"/>
</dbReference>
<feature type="compositionally biased region" description="Low complexity" evidence="4">
    <location>
        <begin position="1121"/>
        <end position="1140"/>
    </location>
</feature>
<dbReference type="SUPFAM" id="SSF46785">
    <property type="entry name" value="Winged helix' DNA-binding domain"/>
    <property type="match status" value="1"/>
</dbReference>
<evidence type="ECO:0000259" key="6">
    <source>
        <dbReference type="PROSITE" id="PS50039"/>
    </source>
</evidence>
<dbReference type="InParanoid" id="A0A2T3BCW1"/>
<evidence type="ECO:0000256" key="3">
    <source>
        <dbReference type="PROSITE-ProRule" id="PRU00089"/>
    </source>
</evidence>
<keyword evidence="1 3" id="KW-0238">DNA-binding</keyword>
<evidence type="ECO:0000256" key="2">
    <source>
        <dbReference type="ARBA" id="ARBA00023242"/>
    </source>
</evidence>
<feature type="compositionally biased region" description="Basic and acidic residues" evidence="4">
    <location>
        <begin position="540"/>
        <end position="551"/>
    </location>
</feature>
<dbReference type="AlphaFoldDB" id="A0A2T3BCW1"/>
<dbReference type="InterPro" id="IPR045178">
    <property type="entry name" value="Fhl1/FHA1"/>
</dbReference>
<name>A0A2T3BCW1_AMORE</name>
<dbReference type="InterPro" id="IPR030456">
    <property type="entry name" value="TF_fork_head_CS_2"/>
</dbReference>
<dbReference type="GO" id="GO:0043565">
    <property type="term" value="F:sequence-specific DNA binding"/>
    <property type="evidence" value="ECO:0007669"/>
    <property type="project" value="InterPro"/>
</dbReference>
<feature type="region of interest" description="Disordered" evidence="4">
    <location>
        <begin position="208"/>
        <end position="329"/>
    </location>
</feature>
<feature type="compositionally biased region" description="Basic residues" evidence="4">
    <location>
        <begin position="262"/>
        <end position="275"/>
    </location>
</feature>
<feature type="compositionally biased region" description="Low complexity" evidence="4">
    <location>
        <begin position="913"/>
        <end position="922"/>
    </location>
</feature>
<organism evidence="7 8">
    <name type="scientific">Amorphotheca resinae ATCC 22711</name>
    <dbReference type="NCBI Taxonomy" id="857342"/>
    <lineage>
        <taxon>Eukaryota</taxon>
        <taxon>Fungi</taxon>
        <taxon>Dikarya</taxon>
        <taxon>Ascomycota</taxon>
        <taxon>Pezizomycotina</taxon>
        <taxon>Leotiomycetes</taxon>
        <taxon>Helotiales</taxon>
        <taxon>Amorphothecaceae</taxon>
        <taxon>Amorphotheca</taxon>
    </lineage>
</organism>
<dbReference type="PROSITE" id="PS50039">
    <property type="entry name" value="FORK_HEAD_3"/>
    <property type="match status" value="1"/>
</dbReference>
<evidence type="ECO:0008006" key="9">
    <source>
        <dbReference type="Google" id="ProtNLM"/>
    </source>
</evidence>
<feature type="region of interest" description="Disordered" evidence="4">
    <location>
        <begin position="1"/>
        <end position="80"/>
    </location>
</feature>
<evidence type="ECO:0000256" key="4">
    <source>
        <dbReference type="SAM" id="MobiDB-lite"/>
    </source>
</evidence>
<feature type="compositionally biased region" description="Low complexity" evidence="4">
    <location>
        <begin position="933"/>
        <end position="954"/>
    </location>
</feature>
<dbReference type="PROSITE" id="PS50006">
    <property type="entry name" value="FHA_DOMAIN"/>
    <property type="match status" value="1"/>
</dbReference>
<dbReference type="GO" id="GO:0005634">
    <property type="term" value="C:nucleus"/>
    <property type="evidence" value="ECO:0007669"/>
    <property type="project" value="UniProtKB-SubCell"/>
</dbReference>
<dbReference type="GeneID" id="36573032"/>
<dbReference type="InterPro" id="IPR001766">
    <property type="entry name" value="Fork_head_dom"/>
</dbReference>
<dbReference type="STRING" id="857342.A0A2T3BCW1"/>
<dbReference type="PRINTS" id="PR00053">
    <property type="entry name" value="FORKHEAD"/>
</dbReference>
<feature type="compositionally biased region" description="Polar residues" evidence="4">
    <location>
        <begin position="1"/>
        <end position="10"/>
    </location>
</feature>
<dbReference type="Gene3D" id="1.10.10.10">
    <property type="entry name" value="Winged helix-like DNA-binding domain superfamily/Winged helix DNA-binding domain"/>
    <property type="match status" value="1"/>
</dbReference>
<dbReference type="OrthoDB" id="5402974at2759"/>
<feature type="compositionally biased region" description="Pro residues" evidence="4">
    <location>
        <begin position="820"/>
        <end position="842"/>
    </location>
</feature>
<dbReference type="RefSeq" id="XP_024724766.1">
    <property type="nucleotide sequence ID" value="XM_024864951.1"/>
</dbReference>
<feature type="compositionally biased region" description="Pro residues" evidence="4">
    <location>
        <begin position="903"/>
        <end position="912"/>
    </location>
</feature>
<feature type="region of interest" description="Disordered" evidence="4">
    <location>
        <begin position="797"/>
        <end position="967"/>
    </location>
</feature>
<proteinExistence type="predicted"/>
<feature type="compositionally biased region" description="Basic and acidic residues" evidence="4">
    <location>
        <begin position="627"/>
        <end position="640"/>
    </location>
</feature>
<dbReference type="Proteomes" id="UP000241818">
    <property type="component" value="Unassembled WGS sequence"/>
</dbReference>
<feature type="compositionally biased region" description="Low complexity" evidence="4">
    <location>
        <begin position="890"/>
        <end position="902"/>
    </location>
</feature>
<dbReference type="PANTHER" id="PTHR21712">
    <property type="entry name" value="PRE-RRNA-PROCESSING PROTEIN FHL1"/>
    <property type="match status" value="1"/>
</dbReference>
<dbReference type="PROSITE" id="PS00658">
    <property type="entry name" value="FORK_HEAD_2"/>
    <property type="match status" value="1"/>
</dbReference>
<feature type="compositionally biased region" description="Basic and acidic residues" evidence="4">
    <location>
        <begin position="1168"/>
        <end position="1181"/>
    </location>
</feature>
<feature type="compositionally biased region" description="Acidic residues" evidence="4">
    <location>
        <begin position="471"/>
        <end position="491"/>
    </location>
</feature>